<dbReference type="RefSeq" id="XP_033691778.1">
    <property type="nucleotide sequence ID" value="XM_033827648.1"/>
</dbReference>
<dbReference type="Proteomes" id="UP000800094">
    <property type="component" value="Unassembled WGS sequence"/>
</dbReference>
<reference evidence="1" key="1">
    <citation type="journal article" date="2020" name="Stud. Mycol.">
        <title>101 Dothideomycetes genomes: a test case for predicting lifestyles and emergence of pathogens.</title>
        <authorList>
            <person name="Haridas S."/>
            <person name="Albert R."/>
            <person name="Binder M."/>
            <person name="Bloem J."/>
            <person name="Labutti K."/>
            <person name="Salamov A."/>
            <person name="Andreopoulos B."/>
            <person name="Baker S."/>
            <person name="Barry K."/>
            <person name="Bills G."/>
            <person name="Bluhm B."/>
            <person name="Cannon C."/>
            <person name="Castanera R."/>
            <person name="Culley D."/>
            <person name="Daum C."/>
            <person name="Ezra D."/>
            <person name="Gonzalez J."/>
            <person name="Henrissat B."/>
            <person name="Kuo A."/>
            <person name="Liang C."/>
            <person name="Lipzen A."/>
            <person name="Lutzoni F."/>
            <person name="Magnuson J."/>
            <person name="Mondo S."/>
            <person name="Nolan M."/>
            <person name="Ohm R."/>
            <person name="Pangilinan J."/>
            <person name="Park H.-J."/>
            <person name="Ramirez L."/>
            <person name="Alfaro M."/>
            <person name="Sun H."/>
            <person name="Tritt A."/>
            <person name="Yoshinaga Y."/>
            <person name="Zwiers L.-H."/>
            <person name="Turgeon B."/>
            <person name="Goodwin S."/>
            <person name="Spatafora J."/>
            <person name="Crous P."/>
            <person name="Grigoriev I."/>
        </authorList>
    </citation>
    <scope>NUCLEOTIDE SEQUENCE</scope>
    <source>
        <strain evidence="1">CBS 122368</strain>
    </source>
</reference>
<accession>A0A6A6J1V1</accession>
<name>A0A6A6J1V1_9PLEO</name>
<gene>
    <name evidence="1" type="ORF">BU26DRAFT_513550</name>
</gene>
<protein>
    <submittedName>
        <fullName evidence="1">Uncharacterized protein</fullName>
    </submittedName>
</protein>
<evidence type="ECO:0000313" key="1">
    <source>
        <dbReference type="EMBL" id="KAF2256774.1"/>
    </source>
</evidence>
<dbReference type="GeneID" id="54580978"/>
<dbReference type="AlphaFoldDB" id="A0A6A6J1V1"/>
<evidence type="ECO:0000313" key="2">
    <source>
        <dbReference type="Proteomes" id="UP000800094"/>
    </source>
</evidence>
<dbReference type="EMBL" id="ML987189">
    <property type="protein sequence ID" value="KAF2256774.1"/>
    <property type="molecule type" value="Genomic_DNA"/>
</dbReference>
<sequence length="63" mass="6903">MAPPILLSTTRNSYASLRGIDAVIFNKLCNRRLGGASKDCKPSSIKHDTTRALQFLNIDAPPF</sequence>
<organism evidence="1 2">
    <name type="scientific">Trematosphaeria pertusa</name>
    <dbReference type="NCBI Taxonomy" id="390896"/>
    <lineage>
        <taxon>Eukaryota</taxon>
        <taxon>Fungi</taxon>
        <taxon>Dikarya</taxon>
        <taxon>Ascomycota</taxon>
        <taxon>Pezizomycotina</taxon>
        <taxon>Dothideomycetes</taxon>
        <taxon>Pleosporomycetidae</taxon>
        <taxon>Pleosporales</taxon>
        <taxon>Massarineae</taxon>
        <taxon>Trematosphaeriaceae</taxon>
        <taxon>Trematosphaeria</taxon>
    </lineage>
</organism>
<keyword evidence="2" id="KW-1185">Reference proteome</keyword>
<proteinExistence type="predicted"/>